<gene>
    <name evidence="3" type="ORF">NM06_15970</name>
</gene>
<keyword evidence="2" id="KW-0472">Membrane</keyword>
<evidence type="ECO:0000313" key="4">
    <source>
        <dbReference type="Proteomes" id="UP000030451"/>
    </source>
</evidence>
<feature type="transmembrane region" description="Helical" evidence="2">
    <location>
        <begin position="98"/>
        <end position="118"/>
    </location>
</feature>
<accession>A0A0A5HVZ3</accession>
<evidence type="ECO:0000256" key="2">
    <source>
        <dbReference type="SAM" id="Phobius"/>
    </source>
</evidence>
<comment type="caution">
    <text evidence="3">The sequence shown here is derived from an EMBL/GenBank/DDBJ whole genome shotgun (WGS) entry which is preliminary data.</text>
</comment>
<keyword evidence="2" id="KW-1133">Transmembrane helix</keyword>
<reference evidence="3 4" key="1">
    <citation type="submission" date="2014-10" db="EMBL/GenBank/DDBJ databases">
        <title>Genome sequencing of Vibrio sinaloensis T08.</title>
        <authorList>
            <person name="Chan K.-G."/>
            <person name="Mohamad N.I."/>
        </authorList>
    </citation>
    <scope>NUCLEOTIDE SEQUENCE [LARGE SCALE GENOMIC DNA]</scope>
    <source>
        <strain evidence="3 4">T08</strain>
    </source>
</reference>
<feature type="transmembrane region" description="Helical" evidence="2">
    <location>
        <begin position="39"/>
        <end position="57"/>
    </location>
</feature>
<evidence type="ECO:0000256" key="1">
    <source>
        <dbReference type="SAM" id="MobiDB-lite"/>
    </source>
</evidence>
<feature type="transmembrane region" description="Helical" evidence="2">
    <location>
        <begin position="12"/>
        <end position="33"/>
    </location>
</feature>
<dbReference type="Proteomes" id="UP000030451">
    <property type="component" value="Unassembled WGS sequence"/>
</dbReference>
<dbReference type="AlphaFoldDB" id="A0A0A5HVZ3"/>
<proteinExistence type="predicted"/>
<feature type="region of interest" description="Disordered" evidence="1">
    <location>
        <begin position="66"/>
        <end position="92"/>
    </location>
</feature>
<protein>
    <submittedName>
        <fullName evidence="3">Membrane protein</fullName>
    </submittedName>
</protein>
<organism evidence="3 4">
    <name type="scientific">Photobacterium sp. (strain ATCC 43367)</name>
    <dbReference type="NCBI Taxonomy" id="379097"/>
    <lineage>
        <taxon>Bacteria</taxon>
        <taxon>Pseudomonadati</taxon>
        <taxon>Pseudomonadota</taxon>
        <taxon>Gammaproteobacteria</taxon>
        <taxon>Vibrionales</taxon>
        <taxon>Vibrionaceae</taxon>
        <taxon>Vibrio</taxon>
        <taxon>Vibrio oreintalis group</taxon>
    </lineage>
</organism>
<dbReference type="EMBL" id="JRWP01000041">
    <property type="protein sequence ID" value="KGY07649.1"/>
    <property type="molecule type" value="Genomic_DNA"/>
</dbReference>
<dbReference type="RefSeq" id="WP_038192086.1">
    <property type="nucleotide sequence ID" value="NZ_JRWP01000041.1"/>
</dbReference>
<keyword evidence="2" id="KW-0812">Transmembrane</keyword>
<feature type="compositionally biased region" description="Basic and acidic residues" evidence="1">
    <location>
        <begin position="80"/>
        <end position="92"/>
    </location>
</feature>
<sequence>MDLRSTIKFAIIGNIVAFSVVFALESSTHFFGIKYPSDYAFFVLMLLWGSAALLYMYPPGTVTALNTKQEPSEEAESSEEEKGTDNPTKRLDSNSITCLKLLVSGAPALVYCVIAQLIN</sequence>
<dbReference type="STRING" id="379097.SE23_14910"/>
<dbReference type="OrthoDB" id="5878585at2"/>
<evidence type="ECO:0000313" key="3">
    <source>
        <dbReference type="EMBL" id="KGY07649.1"/>
    </source>
</evidence>
<name>A0A0A5HVZ3_PHOS4</name>